<organism evidence="2 3">
    <name type="scientific">Caerostris extrusa</name>
    <name type="common">Bark spider</name>
    <name type="synonym">Caerostris bankana</name>
    <dbReference type="NCBI Taxonomy" id="172846"/>
    <lineage>
        <taxon>Eukaryota</taxon>
        <taxon>Metazoa</taxon>
        <taxon>Ecdysozoa</taxon>
        <taxon>Arthropoda</taxon>
        <taxon>Chelicerata</taxon>
        <taxon>Arachnida</taxon>
        <taxon>Araneae</taxon>
        <taxon>Araneomorphae</taxon>
        <taxon>Entelegynae</taxon>
        <taxon>Araneoidea</taxon>
        <taxon>Araneidae</taxon>
        <taxon>Caerostris</taxon>
    </lineage>
</organism>
<comment type="caution">
    <text evidence="2">The sequence shown here is derived from an EMBL/GenBank/DDBJ whole genome shotgun (WGS) entry which is preliminary data.</text>
</comment>
<evidence type="ECO:0000313" key="3">
    <source>
        <dbReference type="Proteomes" id="UP001054945"/>
    </source>
</evidence>
<reference evidence="2 3" key="1">
    <citation type="submission" date="2021-06" db="EMBL/GenBank/DDBJ databases">
        <title>Caerostris extrusa draft genome.</title>
        <authorList>
            <person name="Kono N."/>
            <person name="Arakawa K."/>
        </authorList>
    </citation>
    <scope>NUCLEOTIDE SEQUENCE [LARGE SCALE GENOMIC DNA]</scope>
</reference>
<gene>
    <name evidence="2" type="ORF">CEXT_568841</name>
</gene>
<sequence length="70" mass="8073">MFFPGELFFRRVVVPEYESLENRLRDLSSSDSDPTTEERLDDYGNEAEYSKFEGGPCLTHKLFQSDAGVF</sequence>
<name>A0AAV4YB75_CAEEX</name>
<evidence type="ECO:0000256" key="1">
    <source>
        <dbReference type="SAM" id="MobiDB-lite"/>
    </source>
</evidence>
<keyword evidence="3" id="KW-1185">Reference proteome</keyword>
<feature type="region of interest" description="Disordered" evidence="1">
    <location>
        <begin position="24"/>
        <end position="46"/>
    </location>
</feature>
<dbReference type="AlphaFoldDB" id="A0AAV4YB75"/>
<proteinExistence type="predicted"/>
<protein>
    <submittedName>
        <fullName evidence="2">Uncharacterized protein</fullName>
    </submittedName>
</protein>
<accession>A0AAV4YB75</accession>
<dbReference type="Proteomes" id="UP001054945">
    <property type="component" value="Unassembled WGS sequence"/>
</dbReference>
<evidence type="ECO:0000313" key="2">
    <source>
        <dbReference type="EMBL" id="GIZ03246.1"/>
    </source>
</evidence>
<dbReference type="EMBL" id="BPLR01018923">
    <property type="protein sequence ID" value="GIZ03246.1"/>
    <property type="molecule type" value="Genomic_DNA"/>
</dbReference>